<gene>
    <name evidence="1" type="ORF">PSQ19_18145</name>
</gene>
<name>A0ABY7YMU9_9HYPH</name>
<sequence length="93" mass="9939">MNASTIEVASSLHRYAVLENGAQTAQLHCPQFSGNGAHGAQNFKGMLANILAADTTGPAGPDQRANRGARDDRWLDAQIIHRFDIGNVGQPTR</sequence>
<evidence type="ECO:0000313" key="2">
    <source>
        <dbReference type="Proteomes" id="UP001220530"/>
    </source>
</evidence>
<reference evidence="1 2" key="1">
    <citation type="submission" date="2023-02" db="EMBL/GenBank/DDBJ databases">
        <title>Devosia algicola sp. nov., isolated from the phycosphere of marine algae.</title>
        <authorList>
            <person name="Kim J.M."/>
            <person name="Lee J.K."/>
            <person name="Choi B.J."/>
            <person name="Bayburt H."/>
            <person name="Jeon C.O."/>
        </authorList>
    </citation>
    <scope>NUCLEOTIDE SEQUENCE [LARGE SCALE GENOMIC DNA]</scope>
    <source>
        <strain evidence="1 2">G20-9</strain>
    </source>
</reference>
<protein>
    <submittedName>
        <fullName evidence="1">Uncharacterized protein</fullName>
    </submittedName>
</protein>
<accession>A0ABY7YMU9</accession>
<dbReference type="Proteomes" id="UP001220530">
    <property type="component" value="Chromosome"/>
</dbReference>
<organism evidence="1 2">
    <name type="scientific">Devosia algicola</name>
    <dbReference type="NCBI Taxonomy" id="3026418"/>
    <lineage>
        <taxon>Bacteria</taxon>
        <taxon>Pseudomonadati</taxon>
        <taxon>Pseudomonadota</taxon>
        <taxon>Alphaproteobacteria</taxon>
        <taxon>Hyphomicrobiales</taxon>
        <taxon>Devosiaceae</taxon>
        <taxon>Devosia</taxon>
    </lineage>
</organism>
<evidence type="ECO:0000313" key="1">
    <source>
        <dbReference type="EMBL" id="WDR02488.1"/>
    </source>
</evidence>
<dbReference type="RefSeq" id="WP_282218892.1">
    <property type="nucleotide sequence ID" value="NZ_CP118246.1"/>
</dbReference>
<keyword evidence="2" id="KW-1185">Reference proteome</keyword>
<dbReference type="EMBL" id="CP118246">
    <property type="protein sequence ID" value="WDR02488.1"/>
    <property type="molecule type" value="Genomic_DNA"/>
</dbReference>
<proteinExistence type="predicted"/>